<dbReference type="RefSeq" id="WP_075726275.1">
    <property type="nucleotide sequence ID" value="NZ_LTDM01000019.1"/>
</dbReference>
<dbReference type="PANTHER" id="PTHR33451:SF3">
    <property type="entry name" value="MALATE-2H(+)_NA(+)-LACTATE ANTIPORTER"/>
    <property type="match status" value="1"/>
</dbReference>
<dbReference type="PANTHER" id="PTHR33451">
    <property type="entry name" value="MALATE-2H(+)/NA(+)-LACTATE ANTIPORTER"/>
    <property type="match status" value="1"/>
</dbReference>
<comment type="similarity">
    <text evidence="8">Belongs to the NhaC Na(+)/H(+) (TC 2.A.35) antiporter family.</text>
</comment>
<gene>
    <name evidence="11" type="primary">mleN</name>
    <name evidence="11" type="ORF">TICRE_12830</name>
</gene>
<keyword evidence="4" id="KW-1003">Cell membrane</keyword>
<keyword evidence="6 9" id="KW-1133">Transmembrane helix</keyword>
<organism evidence="11 12">
    <name type="scientific">Tissierella creatinophila DSM 6911</name>
    <dbReference type="NCBI Taxonomy" id="1123403"/>
    <lineage>
        <taxon>Bacteria</taxon>
        <taxon>Bacillati</taxon>
        <taxon>Bacillota</taxon>
        <taxon>Tissierellia</taxon>
        <taxon>Tissierellales</taxon>
        <taxon>Tissierellaceae</taxon>
        <taxon>Tissierella</taxon>
    </lineage>
</organism>
<name>A0A1U7M5Z6_TISCR</name>
<protein>
    <submittedName>
        <fullName evidence="11">Malate-2H(+)/Na(+)-lactate antiporter</fullName>
    </submittedName>
</protein>
<dbReference type="Pfam" id="PF03553">
    <property type="entry name" value="Na_H_antiporter"/>
    <property type="match status" value="1"/>
</dbReference>
<feature type="transmembrane region" description="Helical" evidence="9">
    <location>
        <begin position="437"/>
        <end position="456"/>
    </location>
</feature>
<comment type="caution">
    <text evidence="11">The sequence shown here is derived from an EMBL/GenBank/DDBJ whole genome shotgun (WGS) entry which is preliminary data.</text>
</comment>
<feature type="transmembrane region" description="Helical" evidence="9">
    <location>
        <begin position="265"/>
        <end position="282"/>
    </location>
</feature>
<evidence type="ECO:0000259" key="10">
    <source>
        <dbReference type="Pfam" id="PF03553"/>
    </source>
</evidence>
<dbReference type="NCBIfam" id="TIGR00931">
    <property type="entry name" value="antiport_nhaC"/>
    <property type="match status" value="1"/>
</dbReference>
<dbReference type="InterPro" id="IPR018461">
    <property type="entry name" value="Na/H_Antiport_NhaC-like_C"/>
</dbReference>
<sequence length="468" mass="49002">MQKENQETNKKELPLILALLPILTVIIMGLLSVLNFKAGMNIPIMSGIIAAAIVGKANGLKWAELQKSLVDGVSRALPALFIVMIIGLIIGSWIQGGVIPALIYYSLKTISPAIFIPTACFVTAIVAVATGTSFASIATVGLALMATGVGMGFPPPLLAGAIISGAYFGDSISPLSDTTNLASALSGCTLFELLSHLTKTGIPALMISLVVYYIVGAKNAVGGGANLETIENIIEGLSTNFTITPLLLLIPLLTILFSIKKLPAIPSLIMVAGLGGLAAIFIQGSEIGSVIRTMTNGFVSETGNEMIDSLLTRGGINSMGGTVILLTTATAFGGILERIGSLDTLLNLIMKKVNSVGSLVLATVLSGLTVAFATGAQLLAIVIPARMFGQAYKEKNLHPKNLARVSQSIGTICINLVPWSVPALFAQNILGVDAVKFIPYIFFAYITLAINLIYGYTGFTMERIKDQT</sequence>
<evidence type="ECO:0000256" key="1">
    <source>
        <dbReference type="ARBA" id="ARBA00004651"/>
    </source>
</evidence>
<evidence type="ECO:0000256" key="6">
    <source>
        <dbReference type="ARBA" id="ARBA00022989"/>
    </source>
</evidence>
<feature type="transmembrane region" description="Helical" evidence="9">
    <location>
        <begin position="405"/>
        <end position="425"/>
    </location>
</feature>
<evidence type="ECO:0000313" key="11">
    <source>
        <dbReference type="EMBL" id="OLS02743.1"/>
    </source>
</evidence>
<evidence type="ECO:0000256" key="3">
    <source>
        <dbReference type="ARBA" id="ARBA00022449"/>
    </source>
</evidence>
<evidence type="ECO:0000256" key="2">
    <source>
        <dbReference type="ARBA" id="ARBA00022448"/>
    </source>
</evidence>
<feature type="transmembrane region" description="Helical" evidence="9">
    <location>
        <begin position="12"/>
        <end position="34"/>
    </location>
</feature>
<comment type="subcellular location">
    <subcellularLocation>
        <location evidence="1">Cell membrane</location>
        <topology evidence="1">Multi-pass membrane protein</topology>
    </subcellularLocation>
</comment>
<evidence type="ECO:0000313" key="12">
    <source>
        <dbReference type="Proteomes" id="UP000186112"/>
    </source>
</evidence>
<feature type="domain" description="Na+/H+ antiporter NhaC-like C-terminal" evidence="10">
    <location>
        <begin position="165"/>
        <end position="459"/>
    </location>
</feature>
<evidence type="ECO:0000256" key="7">
    <source>
        <dbReference type="ARBA" id="ARBA00023136"/>
    </source>
</evidence>
<keyword evidence="7 9" id="KW-0472">Membrane</keyword>
<reference evidence="11 12" key="1">
    <citation type="submission" date="2016-02" db="EMBL/GenBank/DDBJ databases">
        <title>Genome sequence of Tissierella creatinophila DSM 6911.</title>
        <authorList>
            <person name="Poehlein A."/>
            <person name="Daniel R."/>
        </authorList>
    </citation>
    <scope>NUCLEOTIDE SEQUENCE [LARGE SCALE GENOMIC DNA]</scope>
    <source>
        <strain evidence="11 12">DSM 6911</strain>
    </source>
</reference>
<keyword evidence="5 9" id="KW-0812">Transmembrane</keyword>
<dbReference type="GO" id="GO:0005886">
    <property type="term" value="C:plasma membrane"/>
    <property type="evidence" value="ECO:0007669"/>
    <property type="project" value="UniProtKB-SubCell"/>
</dbReference>
<dbReference type="InterPro" id="IPR004770">
    <property type="entry name" value="Na/H_antiport_NhaC"/>
</dbReference>
<feature type="transmembrane region" description="Helical" evidence="9">
    <location>
        <begin position="79"/>
        <end position="107"/>
    </location>
</feature>
<keyword evidence="3" id="KW-0050">Antiport</keyword>
<feature type="transmembrane region" description="Helical" evidence="9">
    <location>
        <begin position="142"/>
        <end position="168"/>
    </location>
</feature>
<dbReference type="AlphaFoldDB" id="A0A1U7M5Z6"/>
<dbReference type="GO" id="GO:0015297">
    <property type="term" value="F:antiporter activity"/>
    <property type="evidence" value="ECO:0007669"/>
    <property type="project" value="UniProtKB-KW"/>
</dbReference>
<evidence type="ECO:0000256" key="4">
    <source>
        <dbReference type="ARBA" id="ARBA00022475"/>
    </source>
</evidence>
<feature type="transmembrane region" description="Helical" evidence="9">
    <location>
        <begin position="241"/>
        <end position="259"/>
    </location>
</feature>
<evidence type="ECO:0000256" key="5">
    <source>
        <dbReference type="ARBA" id="ARBA00022692"/>
    </source>
</evidence>
<dbReference type="InterPro" id="IPR052180">
    <property type="entry name" value="NhaC_Na-H+_Antiporter"/>
</dbReference>
<dbReference type="EMBL" id="LTDM01000019">
    <property type="protein sequence ID" value="OLS02743.1"/>
    <property type="molecule type" value="Genomic_DNA"/>
</dbReference>
<feature type="transmembrane region" description="Helical" evidence="9">
    <location>
        <begin position="201"/>
        <end position="221"/>
    </location>
</feature>
<dbReference type="OrthoDB" id="9762978at2"/>
<dbReference type="Proteomes" id="UP000186112">
    <property type="component" value="Unassembled WGS sequence"/>
</dbReference>
<proteinExistence type="inferred from homology"/>
<feature type="transmembrane region" description="Helical" evidence="9">
    <location>
        <begin position="113"/>
        <end position="135"/>
    </location>
</feature>
<feature type="transmembrane region" description="Helical" evidence="9">
    <location>
        <begin position="316"/>
        <end position="336"/>
    </location>
</feature>
<feature type="transmembrane region" description="Helical" evidence="9">
    <location>
        <begin position="40"/>
        <end position="58"/>
    </location>
</feature>
<keyword evidence="12" id="KW-1185">Reference proteome</keyword>
<evidence type="ECO:0000256" key="9">
    <source>
        <dbReference type="SAM" id="Phobius"/>
    </source>
</evidence>
<accession>A0A1U7M5Z6</accession>
<evidence type="ECO:0000256" key="8">
    <source>
        <dbReference type="ARBA" id="ARBA00038435"/>
    </source>
</evidence>
<feature type="transmembrane region" description="Helical" evidence="9">
    <location>
        <begin position="356"/>
        <end position="384"/>
    </location>
</feature>
<keyword evidence="2" id="KW-0813">Transport</keyword>